<gene>
    <name evidence="10" type="ORF">EOK75_17415</name>
</gene>
<dbReference type="PANTHER" id="PTHR43166:SF9">
    <property type="entry name" value="GLUTAMATE_ASPARTATE IMPORT ATP-BINDING PROTEIN GLTL"/>
    <property type="match status" value="1"/>
</dbReference>
<keyword evidence="8" id="KW-0472">Membrane</keyword>
<evidence type="ECO:0000256" key="6">
    <source>
        <dbReference type="ARBA" id="ARBA00022840"/>
    </source>
</evidence>
<dbReference type="GO" id="GO:0005524">
    <property type="term" value="F:ATP binding"/>
    <property type="evidence" value="ECO:0007669"/>
    <property type="project" value="UniProtKB-KW"/>
</dbReference>
<dbReference type="Proteomes" id="UP000298631">
    <property type="component" value="Plasmid unnamed1"/>
</dbReference>
<keyword evidence="6 10" id="KW-0067">ATP-binding</keyword>
<dbReference type="PROSITE" id="PS50893">
    <property type="entry name" value="ABC_TRANSPORTER_2"/>
    <property type="match status" value="1"/>
</dbReference>
<dbReference type="PIRSF" id="PIRSF039085">
    <property type="entry name" value="ABC_ATPase_HisP"/>
    <property type="match status" value="1"/>
</dbReference>
<dbReference type="AlphaFoldDB" id="A0A4P8EJX3"/>
<comment type="similarity">
    <text evidence="2">Belongs to the ABC transporter superfamily.</text>
</comment>
<evidence type="ECO:0000256" key="7">
    <source>
        <dbReference type="ARBA" id="ARBA00022970"/>
    </source>
</evidence>
<accession>A0A4P8EJX3</accession>
<dbReference type="KEGG" id="pseb:EOK75_17415"/>
<dbReference type="EMBL" id="CP039965">
    <property type="protein sequence ID" value="QCO57491.1"/>
    <property type="molecule type" value="Genomic_DNA"/>
</dbReference>
<keyword evidence="10" id="KW-0614">Plasmid</keyword>
<evidence type="ECO:0000256" key="3">
    <source>
        <dbReference type="ARBA" id="ARBA00022448"/>
    </source>
</evidence>
<evidence type="ECO:0000313" key="10">
    <source>
        <dbReference type="EMBL" id="QCO57491.1"/>
    </source>
</evidence>
<dbReference type="GO" id="GO:0005886">
    <property type="term" value="C:plasma membrane"/>
    <property type="evidence" value="ECO:0007669"/>
    <property type="project" value="UniProtKB-SubCell"/>
</dbReference>
<dbReference type="PROSITE" id="PS00211">
    <property type="entry name" value="ABC_TRANSPORTER_1"/>
    <property type="match status" value="1"/>
</dbReference>
<sequence>MIEIKDVYKSFGTLEVLKGINLTVKKGEVVSVIGGSGSGKSTLLTCINGLEPINSGSILVDGVEVHAKTTDLNRLRRKIGIVFQQFNAFPHLTVLENVTLAPRKVLGMSKAEAEAVAEKQLAHVGLADKLSVYPGRLSGGQQQRMAIARALAMSPEYVLFDEVTSALDPQLVGEVLDTLKLLADDGMTMICVTHEMTFARDVSDRVAFFHKGIMAEIAPSNEFFNAPQHPETQKFLSNIR</sequence>
<keyword evidence="11" id="KW-1185">Reference proteome</keyword>
<dbReference type="RefSeq" id="WP_137195285.1">
    <property type="nucleotide sequence ID" value="NZ_CP039965.1"/>
</dbReference>
<evidence type="ECO:0000256" key="1">
    <source>
        <dbReference type="ARBA" id="ARBA00004202"/>
    </source>
</evidence>
<evidence type="ECO:0000256" key="5">
    <source>
        <dbReference type="ARBA" id="ARBA00022741"/>
    </source>
</evidence>
<dbReference type="InterPro" id="IPR030679">
    <property type="entry name" value="ABC_ATPase_HisP-typ"/>
</dbReference>
<dbReference type="InterPro" id="IPR027417">
    <property type="entry name" value="P-loop_NTPase"/>
</dbReference>
<reference evidence="10 11" key="1">
    <citation type="submission" date="2019-05" db="EMBL/GenBank/DDBJ databases">
        <title>Pseudorhodobacter turbinis sp. nov., isolated from the gut of the Korean turban shell.</title>
        <authorList>
            <person name="Jeong Y.-S."/>
            <person name="Kang W.-R."/>
            <person name="Bae J.-W."/>
        </authorList>
    </citation>
    <scope>NUCLEOTIDE SEQUENCE [LARGE SCALE GENOMIC DNA]</scope>
    <source>
        <strain evidence="10 11">S12M18</strain>
        <plasmid evidence="10 11">unnamed1</plasmid>
    </source>
</reference>
<keyword evidence="4" id="KW-1003">Cell membrane</keyword>
<dbReference type="FunFam" id="3.40.50.300:FF:000020">
    <property type="entry name" value="Amino acid ABC transporter ATP-binding component"/>
    <property type="match status" value="1"/>
</dbReference>
<dbReference type="SMART" id="SM00382">
    <property type="entry name" value="AAA"/>
    <property type="match status" value="1"/>
</dbReference>
<proteinExistence type="inferred from homology"/>
<evidence type="ECO:0000256" key="2">
    <source>
        <dbReference type="ARBA" id="ARBA00005417"/>
    </source>
</evidence>
<dbReference type="PANTHER" id="PTHR43166">
    <property type="entry name" value="AMINO ACID IMPORT ATP-BINDING PROTEIN"/>
    <property type="match status" value="1"/>
</dbReference>
<name>A0A4P8EJX3_9RHOB</name>
<comment type="subcellular location">
    <subcellularLocation>
        <location evidence="1">Cell membrane</location>
        <topology evidence="1">Peripheral membrane protein</topology>
    </subcellularLocation>
</comment>
<keyword evidence="5" id="KW-0547">Nucleotide-binding</keyword>
<dbReference type="OrthoDB" id="9802264at2"/>
<protein>
    <submittedName>
        <fullName evidence="10">Amino acid ABC transporter ATP-binding protein</fullName>
    </submittedName>
</protein>
<dbReference type="InterPro" id="IPR050086">
    <property type="entry name" value="MetN_ABC_transporter-like"/>
</dbReference>
<dbReference type="InterPro" id="IPR003593">
    <property type="entry name" value="AAA+_ATPase"/>
</dbReference>
<dbReference type="GO" id="GO:0015424">
    <property type="term" value="F:ABC-type amino acid transporter activity"/>
    <property type="evidence" value="ECO:0007669"/>
    <property type="project" value="InterPro"/>
</dbReference>
<evidence type="ECO:0000256" key="4">
    <source>
        <dbReference type="ARBA" id="ARBA00022475"/>
    </source>
</evidence>
<evidence type="ECO:0000259" key="9">
    <source>
        <dbReference type="PROSITE" id="PS50893"/>
    </source>
</evidence>
<keyword evidence="7" id="KW-0029">Amino-acid transport</keyword>
<evidence type="ECO:0000256" key="8">
    <source>
        <dbReference type="ARBA" id="ARBA00023136"/>
    </source>
</evidence>
<dbReference type="InterPro" id="IPR003439">
    <property type="entry name" value="ABC_transporter-like_ATP-bd"/>
</dbReference>
<dbReference type="SUPFAM" id="SSF52540">
    <property type="entry name" value="P-loop containing nucleoside triphosphate hydrolases"/>
    <property type="match status" value="1"/>
</dbReference>
<evidence type="ECO:0000313" key="11">
    <source>
        <dbReference type="Proteomes" id="UP000298631"/>
    </source>
</evidence>
<organism evidence="10 11">
    <name type="scientific">Pseudorhodobacter turbinis</name>
    <dbReference type="NCBI Taxonomy" id="2500533"/>
    <lineage>
        <taxon>Bacteria</taxon>
        <taxon>Pseudomonadati</taxon>
        <taxon>Pseudomonadota</taxon>
        <taxon>Alphaproteobacteria</taxon>
        <taxon>Rhodobacterales</taxon>
        <taxon>Paracoccaceae</taxon>
        <taxon>Pseudorhodobacter</taxon>
    </lineage>
</organism>
<keyword evidence="3" id="KW-0813">Transport</keyword>
<dbReference type="CDD" id="cd03262">
    <property type="entry name" value="ABC_HisP_GlnQ"/>
    <property type="match status" value="1"/>
</dbReference>
<dbReference type="InterPro" id="IPR017871">
    <property type="entry name" value="ABC_transporter-like_CS"/>
</dbReference>
<dbReference type="Pfam" id="PF00005">
    <property type="entry name" value="ABC_tran"/>
    <property type="match status" value="1"/>
</dbReference>
<geneLocation type="plasmid" evidence="10 11">
    <name>unnamed1</name>
</geneLocation>
<dbReference type="GO" id="GO:0016887">
    <property type="term" value="F:ATP hydrolysis activity"/>
    <property type="evidence" value="ECO:0007669"/>
    <property type="project" value="InterPro"/>
</dbReference>
<dbReference type="Gene3D" id="3.40.50.300">
    <property type="entry name" value="P-loop containing nucleotide triphosphate hydrolases"/>
    <property type="match status" value="1"/>
</dbReference>
<feature type="domain" description="ABC transporter" evidence="9">
    <location>
        <begin position="2"/>
        <end position="236"/>
    </location>
</feature>